<sequence length="280" mass="30914">MPNNILFVIQERLGSLSNAEKKLAEWILQHSAEVIHMNVTTLSQKAKSSPATVVRLCYSLGLDGFTDLKLKLSTSLPQITEELHTDIVKDEEISQIKKKLHFKVSNSFTETMSKLDDTMVERTMAMMDEAQVIYTYGIGASGLVAEDIYQKLTRIGKNVFFSKDYHLTATSLVTNPSKGVLFAISNSGEKSEVIHLGKIAKERGIDLVVMTNSKKSTLGKIADVILETASGGEAVLRSSASSSMLVQLFTVDILFSAYASRHYDSTIERLSQSKEIVKKV</sequence>
<evidence type="ECO:0000313" key="7">
    <source>
        <dbReference type="Proteomes" id="UP000674938"/>
    </source>
</evidence>
<gene>
    <name evidence="6" type="ORF">I6N95_16525</name>
</gene>
<dbReference type="InterPro" id="IPR046348">
    <property type="entry name" value="SIS_dom_sf"/>
</dbReference>
<keyword evidence="1" id="KW-0805">Transcription regulation</keyword>
<dbReference type="GO" id="GO:1901135">
    <property type="term" value="P:carbohydrate derivative metabolic process"/>
    <property type="evidence" value="ECO:0007669"/>
    <property type="project" value="InterPro"/>
</dbReference>
<dbReference type="InterPro" id="IPR035472">
    <property type="entry name" value="RpiR-like_SIS"/>
</dbReference>
<dbReference type="InterPro" id="IPR001347">
    <property type="entry name" value="SIS_dom"/>
</dbReference>
<dbReference type="GO" id="GO:0003700">
    <property type="term" value="F:DNA-binding transcription factor activity"/>
    <property type="evidence" value="ECO:0007669"/>
    <property type="project" value="InterPro"/>
</dbReference>
<dbReference type="GO" id="GO:0003677">
    <property type="term" value="F:DNA binding"/>
    <property type="evidence" value="ECO:0007669"/>
    <property type="project" value="UniProtKB-KW"/>
</dbReference>
<evidence type="ECO:0000313" key="6">
    <source>
        <dbReference type="EMBL" id="MBP1042623.1"/>
    </source>
</evidence>
<feature type="domain" description="HTH rpiR-type" evidence="4">
    <location>
        <begin position="3"/>
        <end position="79"/>
    </location>
</feature>
<keyword evidence="7" id="KW-1185">Reference proteome</keyword>
<keyword evidence="3" id="KW-0804">Transcription</keyword>
<dbReference type="InterPro" id="IPR036388">
    <property type="entry name" value="WH-like_DNA-bd_sf"/>
</dbReference>
<proteinExistence type="predicted"/>
<dbReference type="CDD" id="cd05013">
    <property type="entry name" value="SIS_RpiR"/>
    <property type="match status" value="1"/>
</dbReference>
<dbReference type="AlphaFoldDB" id="A0A940PGT2"/>
<dbReference type="PANTHER" id="PTHR30514">
    <property type="entry name" value="GLUCOKINASE"/>
    <property type="match status" value="1"/>
</dbReference>
<evidence type="ECO:0000256" key="1">
    <source>
        <dbReference type="ARBA" id="ARBA00023015"/>
    </source>
</evidence>
<reference evidence="6" key="1">
    <citation type="submission" date="2020-12" db="EMBL/GenBank/DDBJ databases">
        <title>Vagococcus allomyrinae sp. nov. and Enterococcus lavae sp. nov., isolated from the larvae of Allomyrina dichotoma.</title>
        <authorList>
            <person name="Lee S.D."/>
        </authorList>
    </citation>
    <scope>NUCLEOTIDE SEQUENCE</scope>
    <source>
        <strain evidence="6">BWB3-3</strain>
    </source>
</reference>
<dbReference type="Proteomes" id="UP000674938">
    <property type="component" value="Unassembled WGS sequence"/>
</dbReference>
<dbReference type="PROSITE" id="PS51071">
    <property type="entry name" value="HTH_RPIR"/>
    <property type="match status" value="1"/>
</dbReference>
<dbReference type="PROSITE" id="PS51464">
    <property type="entry name" value="SIS"/>
    <property type="match status" value="1"/>
</dbReference>
<dbReference type="PANTHER" id="PTHR30514:SF10">
    <property type="entry name" value="MURR_RPIR FAMILY TRANSCRIPTIONAL REGULATOR"/>
    <property type="match status" value="1"/>
</dbReference>
<dbReference type="SUPFAM" id="SSF46689">
    <property type="entry name" value="Homeodomain-like"/>
    <property type="match status" value="1"/>
</dbReference>
<dbReference type="RefSeq" id="WP_209529966.1">
    <property type="nucleotide sequence ID" value="NZ_JAEEGA010000011.1"/>
</dbReference>
<dbReference type="InterPro" id="IPR047640">
    <property type="entry name" value="RpiR-like"/>
</dbReference>
<dbReference type="GO" id="GO:0097367">
    <property type="term" value="F:carbohydrate derivative binding"/>
    <property type="evidence" value="ECO:0007669"/>
    <property type="project" value="InterPro"/>
</dbReference>
<organism evidence="6 7">
    <name type="scientific">Vagococcus allomyrinae</name>
    <dbReference type="NCBI Taxonomy" id="2794353"/>
    <lineage>
        <taxon>Bacteria</taxon>
        <taxon>Bacillati</taxon>
        <taxon>Bacillota</taxon>
        <taxon>Bacilli</taxon>
        <taxon>Lactobacillales</taxon>
        <taxon>Enterococcaceae</taxon>
        <taxon>Vagococcus</taxon>
    </lineage>
</organism>
<evidence type="ECO:0000259" key="5">
    <source>
        <dbReference type="PROSITE" id="PS51464"/>
    </source>
</evidence>
<evidence type="ECO:0000256" key="2">
    <source>
        <dbReference type="ARBA" id="ARBA00023125"/>
    </source>
</evidence>
<protein>
    <submittedName>
        <fullName evidence="6">MurR/RpiR family transcriptional regulator</fullName>
    </submittedName>
</protein>
<evidence type="ECO:0000259" key="4">
    <source>
        <dbReference type="PROSITE" id="PS51071"/>
    </source>
</evidence>
<dbReference type="Pfam" id="PF01418">
    <property type="entry name" value="HTH_6"/>
    <property type="match status" value="1"/>
</dbReference>
<dbReference type="InterPro" id="IPR009057">
    <property type="entry name" value="Homeodomain-like_sf"/>
</dbReference>
<dbReference type="Gene3D" id="1.10.10.10">
    <property type="entry name" value="Winged helix-like DNA-binding domain superfamily/Winged helix DNA-binding domain"/>
    <property type="match status" value="1"/>
</dbReference>
<keyword evidence="2" id="KW-0238">DNA-binding</keyword>
<dbReference type="SUPFAM" id="SSF53697">
    <property type="entry name" value="SIS domain"/>
    <property type="match status" value="1"/>
</dbReference>
<dbReference type="EMBL" id="JAEEGA010000011">
    <property type="protein sequence ID" value="MBP1042623.1"/>
    <property type="molecule type" value="Genomic_DNA"/>
</dbReference>
<accession>A0A940PGT2</accession>
<feature type="domain" description="SIS" evidence="5">
    <location>
        <begin position="123"/>
        <end position="264"/>
    </location>
</feature>
<name>A0A940PGT2_9ENTE</name>
<dbReference type="Pfam" id="PF01380">
    <property type="entry name" value="SIS"/>
    <property type="match status" value="1"/>
</dbReference>
<dbReference type="InterPro" id="IPR000281">
    <property type="entry name" value="HTH_RpiR"/>
</dbReference>
<evidence type="ECO:0000256" key="3">
    <source>
        <dbReference type="ARBA" id="ARBA00023163"/>
    </source>
</evidence>
<dbReference type="Gene3D" id="3.40.50.10490">
    <property type="entry name" value="Glucose-6-phosphate isomerase like protein, domain 1"/>
    <property type="match status" value="1"/>
</dbReference>
<comment type="caution">
    <text evidence="6">The sequence shown here is derived from an EMBL/GenBank/DDBJ whole genome shotgun (WGS) entry which is preliminary data.</text>
</comment>